<accession>A0A285R918</accession>
<dbReference type="EMBL" id="OBMQ01000001">
    <property type="protein sequence ID" value="SOB90595.1"/>
    <property type="molecule type" value="Genomic_DNA"/>
</dbReference>
<dbReference type="InterPro" id="IPR001387">
    <property type="entry name" value="Cro/C1-type_HTH"/>
</dbReference>
<dbReference type="Gene3D" id="1.10.260.40">
    <property type="entry name" value="lambda repressor-like DNA-binding domains"/>
    <property type="match status" value="1"/>
</dbReference>
<reference evidence="3" key="1">
    <citation type="submission" date="2017-08" db="EMBL/GenBank/DDBJ databases">
        <authorList>
            <person name="Varghese N."/>
            <person name="Submissions S."/>
        </authorList>
    </citation>
    <scope>NUCLEOTIDE SEQUENCE [LARGE SCALE GENOMIC DNA]</scope>
    <source>
        <strain evidence="3">JC22</strain>
    </source>
</reference>
<keyword evidence="3" id="KW-1185">Reference proteome</keyword>
<feature type="domain" description="HTH cro/C1-type" evidence="1">
    <location>
        <begin position="15"/>
        <end position="49"/>
    </location>
</feature>
<dbReference type="OrthoDB" id="6386941at2"/>
<dbReference type="Pfam" id="PF01381">
    <property type="entry name" value="HTH_3"/>
    <property type="match status" value="1"/>
</dbReference>
<dbReference type="PROSITE" id="PS50943">
    <property type="entry name" value="HTH_CROC1"/>
    <property type="match status" value="1"/>
</dbReference>
<sequence length="50" mass="5553">MSSNNERTVALGNRLKELRNKHNLTITGLAEVLGISHSYVGFLEKGTRKV</sequence>
<evidence type="ECO:0000313" key="2">
    <source>
        <dbReference type="EMBL" id="SOB90595.1"/>
    </source>
</evidence>
<gene>
    <name evidence="2" type="ORF">SAMN05880501_101183</name>
</gene>
<dbReference type="RefSeq" id="WP_097071770.1">
    <property type="nucleotide sequence ID" value="NZ_OBMQ01000001.1"/>
</dbReference>
<name>A0A285R918_9BACL</name>
<dbReference type="Proteomes" id="UP000219636">
    <property type="component" value="Unassembled WGS sequence"/>
</dbReference>
<evidence type="ECO:0000259" key="1">
    <source>
        <dbReference type="PROSITE" id="PS50943"/>
    </source>
</evidence>
<dbReference type="CDD" id="cd00093">
    <property type="entry name" value="HTH_XRE"/>
    <property type="match status" value="1"/>
</dbReference>
<organism evidence="2 3">
    <name type="scientific">Ureibacillus xyleni</name>
    <dbReference type="NCBI Taxonomy" id="614648"/>
    <lineage>
        <taxon>Bacteria</taxon>
        <taxon>Bacillati</taxon>
        <taxon>Bacillota</taxon>
        <taxon>Bacilli</taxon>
        <taxon>Bacillales</taxon>
        <taxon>Caryophanaceae</taxon>
        <taxon>Ureibacillus</taxon>
    </lineage>
</organism>
<dbReference type="GO" id="GO:0003677">
    <property type="term" value="F:DNA binding"/>
    <property type="evidence" value="ECO:0007669"/>
    <property type="project" value="InterPro"/>
</dbReference>
<protein>
    <submittedName>
        <fullName evidence="2">Helix-turn-helix protein</fullName>
    </submittedName>
</protein>
<proteinExistence type="predicted"/>
<evidence type="ECO:0000313" key="3">
    <source>
        <dbReference type="Proteomes" id="UP000219636"/>
    </source>
</evidence>
<dbReference type="InterPro" id="IPR010982">
    <property type="entry name" value="Lambda_DNA-bd_dom_sf"/>
</dbReference>
<dbReference type="AlphaFoldDB" id="A0A285R918"/>
<dbReference type="SUPFAM" id="SSF47413">
    <property type="entry name" value="lambda repressor-like DNA-binding domains"/>
    <property type="match status" value="1"/>
</dbReference>